<dbReference type="PIRSF" id="PIRSF039102">
    <property type="entry name" value="Ddl/VanB"/>
    <property type="match status" value="1"/>
</dbReference>
<name>A0ABU1GV91_9GAMM</name>
<dbReference type="Pfam" id="PF01820">
    <property type="entry name" value="Dala_Dala_lig_N"/>
    <property type="match status" value="1"/>
</dbReference>
<reference evidence="19 20" key="1">
    <citation type="submission" date="2023-04" db="EMBL/GenBank/DDBJ databases">
        <title>A long-awaited taxogenomic arrangement of the family Halomonadaceae.</title>
        <authorList>
            <person name="De La Haba R."/>
            <person name="Chuvochina M."/>
            <person name="Wittouck S."/>
            <person name="Arahal D.R."/>
            <person name="Sanchez-Porro C."/>
            <person name="Hugenholtz P."/>
            <person name="Ventosa A."/>
        </authorList>
    </citation>
    <scope>NUCLEOTIDE SEQUENCE [LARGE SCALE GENOMIC DNA]</scope>
    <source>
        <strain evidence="19 20">DSM 22428</strain>
    </source>
</reference>
<protein>
    <recommendedName>
        <fullName evidence="7 16">D-alanine--D-alanine ligase</fullName>
        <ecNumber evidence="7 16">6.3.2.4</ecNumber>
    </recommendedName>
    <alternativeName>
        <fullName evidence="16">D-Ala-D-Ala ligase</fullName>
    </alternativeName>
    <alternativeName>
        <fullName evidence="16">D-alanylalanine synthetase</fullName>
    </alternativeName>
</protein>
<evidence type="ECO:0000313" key="19">
    <source>
        <dbReference type="EMBL" id="MDR5895750.1"/>
    </source>
</evidence>
<sequence>MTDDVNRFGRVVVLYGGTSSEREVSLMSGKAVLASLEAQGVDVIGYDFAEGLPGLMALEPDRVFIALHGRGGEDGTLQGALELLGIPYTGSKVMASALGMDKMRTKRVWAAEGLPTPLSERLTLDTDWRALSERIGLPMVIKPVNEGSTLGLTIVRDESALKAAFEASLKFDHEVMAERFIEGEEYTVAVLDGQALPAIRVVAPGGFYDYEAKYFSDETRYLLPCGLDADAEQRLSTLSVQAFESIGCEGWGRVDVMRDHDGGFWLLEVNTSPGMTGHSLVPQAAHHVGIDFNALVCRVLATTLTSEA</sequence>
<comment type="subcellular location">
    <subcellularLocation>
        <location evidence="4 16">Cytoplasm</location>
    </subcellularLocation>
</comment>
<dbReference type="SUPFAM" id="SSF56059">
    <property type="entry name" value="Glutathione synthetase ATP-binding domain-like"/>
    <property type="match status" value="1"/>
</dbReference>
<dbReference type="EC" id="6.3.2.4" evidence="7 16"/>
<accession>A0ABU1GV91</accession>
<dbReference type="Pfam" id="PF07478">
    <property type="entry name" value="Dala_Dala_lig_C"/>
    <property type="match status" value="1"/>
</dbReference>
<keyword evidence="9 16" id="KW-0436">Ligase</keyword>
<evidence type="ECO:0000256" key="8">
    <source>
        <dbReference type="ARBA" id="ARBA00022490"/>
    </source>
</evidence>
<comment type="cofactor">
    <cofactor evidence="2">
        <name>Mg(2+)</name>
        <dbReference type="ChEBI" id="CHEBI:18420"/>
    </cofactor>
</comment>
<evidence type="ECO:0000256" key="13">
    <source>
        <dbReference type="ARBA" id="ARBA00022984"/>
    </source>
</evidence>
<dbReference type="PANTHER" id="PTHR23132:SF23">
    <property type="entry name" value="D-ALANINE--D-ALANINE LIGASE B"/>
    <property type="match status" value="1"/>
</dbReference>
<dbReference type="InterPro" id="IPR013815">
    <property type="entry name" value="ATP_grasp_subdomain_1"/>
</dbReference>
<keyword evidence="14 16" id="KW-0961">Cell wall biogenesis/degradation</keyword>
<comment type="function">
    <text evidence="3 16">Cell wall formation.</text>
</comment>
<evidence type="ECO:0000256" key="16">
    <source>
        <dbReference type="HAMAP-Rule" id="MF_00047"/>
    </source>
</evidence>
<dbReference type="Proteomes" id="UP001269375">
    <property type="component" value="Unassembled WGS sequence"/>
</dbReference>
<dbReference type="NCBIfam" id="NF002378">
    <property type="entry name" value="PRK01372.1"/>
    <property type="match status" value="1"/>
</dbReference>
<evidence type="ECO:0000313" key="20">
    <source>
        <dbReference type="Proteomes" id="UP001269375"/>
    </source>
</evidence>
<comment type="caution">
    <text evidence="19">The sequence shown here is derived from an EMBL/GenBank/DDBJ whole genome shotgun (WGS) entry which is preliminary data.</text>
</comment>
<comment type="pathway">
    <text evidence="5 16">Cell wall biogenesis; peptidoglycan biosynthesis.</text>
</comment>
<comment type="catalytic activity">
    <reaction evidence="15 16">
        <text>2 D-alanine + ATP = D-alanyl-D-alanine + ADP + phosphate + H(+)</text>
        <dbReference type="Rhea" id="RHEA:11224"/>
        <dbReference type="ChEBI" id="CHEBI:15378"/>
        <dbReference type="ChEBI" id="CHEBI:30616"/>
        <dbReference type="ChEBI" id="CHEBI:43474"/>
        <dbReference type="ChEBI" id="CHEBI:57416"/>
        <dbReference type="ChEBI" id="CHEBI:57822"/>
        <dbReference type="ChEBI" id="CHEBI:456216"/>
        <dbReference type="EC" id="6.3.2.4"/>
    </reaction>
</comment>
<dbReference type="InterPro" id="IPR011095">
    <property type="entry name" value="Dala_Dala_lig_C"/>
</dbReference>
<evidence type="ECO:0000256" key="17">
    <source>
        <dbReference type="PROSITE-ProRule" id="PRU00409"/>
    </source>
</evidence>
<evidence type="ECO:0000256" key="12">
    <source>
        <dbReference type="ARBA" id="ARBA00022960"/>
    </source>
</evidence>
<gene>
    <name evidence="16" type="primary">ddl</name>
    <name evidence="19" type="ORF">QC825_06670</name>
</gene>
<dbReference type="InterPro" id="IPR011127">
    <property type="entry name" value="Dala_Dala_lig_N"/>
</dbReference>
<keyword evidence="20" id="KW-1185">Reference proteome</keyword>
<dbReference type="InterPro" id="IPR005905">
    <property type="entry name" value="D_ala_D_ala"/>
</dbReference>
<keyword evidence="10 17" id="KW-0547">Nucleotide-binding</keyword>
<evidence type="ECO:0000256" key="2">
    <source>
        <dbReference type="ARBA" id="ARBA00001946"/>
    </source>
</evidence>
<dbReference type="NCBIfam" id="TIGR01205">
    <property type="entry name" value="D_ala_D_alaTIGR"/>
    <property type="match status" value="1"/>
</dbReference>
<dbReference type="Gene3D" id="3.30.470.20">
    <property type="entry name" value="ATP-grasp fold, B domain"/>
    <property type="match status" value="1"/>
</dbReference>
<dbReference type="SUPFAM" id="SSF52440">
    <property type="entry name" value="PreATP-grasp domain"/>
    <property type="match status" value="1"/>
</dbReference>
<keyword evidence="11 17" id="KW-0067">ATP-binding</keyword>
<dbReference type="RefSeq" id="WP_251589582.1">
    <property type="nucleotide sequence ID" value="NZ_JAMLJI010000001.1"/>
</dbReference>
<evidence type="ECO:0000256" key="11">
    <source>
        <dbReference type="ARBA" id="ARBA00022840"/>
    </source>
</evidence>
<keyword evidence="13 16" id="KW-0573">Peptidoglycan synthesis</keyword>
<dbReference type="PROSITE" id="PS50975">
    <property type="entry name" value="ATP_GRASP"/>
    <property type="match status" value="1"/>
</dbReference>
<keyword evidence="8 16" id="KW-0963">Cytoplasm</keyword>
<dbReference type="InterPro" id="IPR016185">
    <property type="entry name" value="PreATP-grasp_dom_sf"/>
</dbReference>
<evidence type="ECO:0000256" key="9">
    <source>
        <dbReference type="ARBA" id="ARBA00022598"/>
    </source>
</evidence>
<evidence type="ECO:0000256" key="14">
    <source>
        <dbReference type="ARBA" id="ARBA00023316"/>
    </source>
</evidence>
<evidence type="ECO:0000256" key="10">
    <source>
        <dbReference type="ARBA" id="ARBA00022741"/>
    </source>
</evidence>
<dbReference type="EMBL" id="JARWAO010000003">
    <property type="protein sequence ID" value="MDR5895750.1"/>
    <property type="molecule type" value="Genomic_DNA"/>
</dbReference>
<dbReference type="PROSITE" id="PS00844">
    <property type="entry name" value="DALA_DALA_LIGASE_2"/>
    <property type="match status" value="1"/>
</dbReference>
<dbReference type="PROSITE" id="PS00843">
    <property type="entry name" value="DALA_DALA_LIGASE_1"/>
    <property type="match status" value="1"/>
</dbReference>
<dbReference type="InterPro" id="IPR011761">
    <property type="entry name" value="ATP-grasp"/>
</dbReference>
<dbReference type="InterPro" id="IPR000291">
    <property type="entry name" value="D-Ala_lig_Van_CS"/>
</dbReference>
<evidence type="ECO:0000256" key="5">
    <source>
        <dbReference type="ARBA" id="ARBA00004752"/>
    </source>
</evidence>
<evidence type="ECO:0000259" key="18">
    <source>
        <dbReference type="PROSITE" id="PS50975"/>
    </source>
</evidence>
<evidence type="ECO:0000256" key="3">
    <source>
        <dbReference type="ARBA" id="ARBA00003921"/>
    </source>
</evidence>
<evidence type="ECO:0000256" key="4">
    <source>
        <dbReference type="ARBA" id="ARBA00004496"/>
    </source>
</evidence>
<evidence type="ECO:0000256" key="1">
    <source>
        <dbReference type="ARBA" id="ARBA00001936"/>
    </source>
</evidence>
<dbReference type="Gene3D" id="3.30.1490.20">
    <property type="entry name" value="ATP-grasp fold, A domain"/>
    <property type="match status" value="1"/>
</dbReference>
<comment type="similarity">
    <text evidence="6 16">Belongs to the D-alanine--D-alanine ligase family.</text>
</comment>
<dbReference type="PANTHER" id="PTHR23132">
    <property type="entry name" value="D-ALANINE--D-ALANINE LIGASE"/>
    <property type="match status" value="1"/>
</dbReference>
<dbReference type="HAMAP" id="MF_00047">
    <property type="entry name" value="Dala_Dala_lig"/>
    <property type="match status" value="1"/>
</dbReference>
<dbReference type="GO" id="GO:0008716">
    <property type="term" value="F:D-alanine-D-alanine ligase activity"/>
    <property type="evidence" value="ECO:0007669"/>
    <property type="project" value="UniProtKB-EC"/>
</dbReference>
<organism evidence="19 20">
    <name type="scientific">Larsenimonas suaedae</name>
    <dbReference type="NCBI Taxonomy" id="1851019"/>
    <lineage>
        <taxon>Bacteria</taxon>
        <taxon>Pseudomonadati</taxon>
        <taxon>Pseudomonadota</taxon>
        <taxon>Gammaproteobacteria</taxon>
        <taxon>Oceanospirillales</taxon>
        <taxon>Halomonadaceae</taxon>
        <taxon>Larsenimonas</taxon>
    </lineage>
</organism>
<evidence type="ECO:0000256" key="7">
    <source>
        <dbReference type="ARBA" id="ARBA00012216"/>
    </source>
</evidence>
<keyword evidence="12 16" id="KW-0133">Cell shape</keyword>
<proteinExistence type="inferred from homology"/>
<evidence type="ECO:0000256" key="6">
    <source>
        <dbReference type="ARBA" id="ARBA00010871"/>
    </source>
</evidence>
<feature type="domain" description="ATP-grasp" evidence="18">
    <location>
        <begin position="106"/>
        <end position="301"/>
    </location>
</feature>
<evidence type="ECO:0000256" key="15">
    <source>
        <dbReference type="ARBA" id="ARBA00047614"/>
    </source>
</evidence>
<dbReference type="Gene3D" id="3.40.50.20">
    <property type="match status" value="1"/>
</dbReference>
<comment type="cofactor">
    <cofactor evidence="1">
        <name>Mn(2+)</name>
        <dbReference type="ChEBI" id="CHEBI:29035"/>
    </cofactor>
</comment>